<dbReference type="RefSeq" id="WP_091609392.1">
    <property type="nucleotide sequence ID" value="NZ_FMCX01000004.1"/>
</dbReference>
<dbReference type="Pfam" id="PF21848">
    <property type="entry name" value="DUF6907"/>
    <property type="match status" value="1"/>
</dbReference>
<sequence length="199" mass="21185">MTIIASAPVPPASRLDDADTTDLRSIPRPRPAADLLDDRYAAGYADGLHRAFTASRPVITDAELIELATHHNPAGVHELARAITAGCPAWCTEDHRGQVTEQDGFSIGLVHERVLVELTAQDPSWSAEHAATATVYVEATTERGEVTTAPRVVLTVAEDDQGHWHGSENTEGWTGTPAEARRLAAALLAAAELVDGSAR</sequence>
<dbReference type="AlphaFoldDB" id="A0A1C4YPG2"/>
<feature type="region of interest" description="Disordered" evidence="1">
    <location>
        <begin position="1"/>
        <end position="29"/>
    </location>
</feature>
<gene>
    <name evidence="2" type="ORF">GA0070564_104255</name>
</gene>
<reference evidence="3" key="1">
    <citation type="submission" date="2016-06" db="EMBL/GenBank/DDBJ databases">
        <authorList>
            <person name="Varghese N."/>
            <person name="Submissions Spin"/>
        </authorList>
    </citation>
    <scope>NUCLEOTIDE SEQUENCE [LARGE SCALE GENOMIC DNA]</scope>
    <source>
        <strain evidence="3">DSM 44830</strain>
    </source>
</reference>
<protein>
    <submittedName>
        <fullName evidence="2">Uncharacterized protein</fullName>
    </submittedName>
</protein>
<dbReference type="Proteomes" id="UP000199504">
    <property type="component" value="Unassembled WGS sequence"/>
</dbReference>
<dbReference type="EMBL" id="FMCX01000004">
    <property type="protein sequence ID" value="SCF22517.1"/>
    <property type="molecule type" value="Genomic_DNA"/>
</dbReference>
<dbReference type="STRING" id="262898.GA0070564_104255"/>
<name>A0A1C4YPG2_9ACTN</name>
<evidence type="ECO:0000313" key="2">
    <source>
        <dbReference type="EMBL" id="SCF22517.1"/>
    </source>
</evidence>
<organism evidence="2 3">
    <name type="scientific">Micromonospora mirobrigensis</name>
    <dbReference type="NCBI Taxonomy" id="262898"/>
    <lineage>
        <taxon>Bacteria</taxon>
        <taxon>Bacillati</taxon>
        <taxon>Actinomycetota</taxon>
        <taxon>Actinomycetes</taxon>
        <taxon>Micromonosporales</taxon>
        <taxon>Micromonosporaceae</taxon>
        <taxon>Micromonospora</taxon>
    </lineage>
</organism>
<evidence type="ECO:0000256" key="1">
    <source>
        <dbReference type="SAM" id="MobiDB-lite"/>
    </source>
</evidence>
<keyword evidence="3" id="KW-1185">Reference proteome</keyword>
<dbReference type="InterPro" id="IPR054202">
    <property type="entry name" value="DUF6907"/>
</dbReference>
<dbReference type="OrthoDB" id="9988520at2"/>
<evidence type="ECO:0000313" key="3">
    <source>
        <dbReference type="Proteomes" id="UP000199504"/>
    </source>
</evidence>
<accession>A0A1C4YPG2</accession>
<proteinExistence type="predicted"/>